<comment type="catalytic activity">
    <reaction evidence="8 9">
        <text>tRNA(Arg) + L-arginine + ATP = L-arginyl-tRNA(Arg) + AMP + diphosphate</text>
        <dbReference type="Rhea" id="RHEA:20301"/>
        <dbReference type="Rhea" id="RHEA-COMP:9658"/>
        <dbReference type="Rhea" id="RHEA-COMP:9673"/>
        <dbReference type="ChEBI" id="CHEBI:30616"/>
        <dbReference type="ChEBI" id="CHEBI:32682"/>
        <dbReference type="ChEBI" id="CHEBI:33019"/>
        <dbReference type="ChEBI" id="CHEBI:78442"/>
        <dbReference type="ChEBI" id="CHEBI:78513"/>
        <dbReference type="ChEBI" id="CHEBI:456215"/>
        <dbReference type="EC" id="6.1.1.19"/>
    </reaction>
</comment>
<dbReference type="RefSeq" id="WP_002685825.1">
    <property type="nucleotide sequence ID" value="NZ_CM001795.1"/>
</dbReference>
<reference evidence="13" key="1">
    <citation type="submission" date="2012-01" db="EMBL/GenBank/DDBJ databases">
        <title>The Genome Sequence of Treponema denticola H-22.</title>
        <authorList>
            <consortium name="The Broad Institute Genome Sequencing Platform"/>
            <person name="Earl A."/>
            <person name="Ward D."/>
            <person name="Feldgarden M."/>
            <person name="Gevers D."/>
            <person name="Blanton J.M."/>
            <person name="Fenno C.J."/>
            <person name="Baranova O.V."/>
            <person name="Mathney J."/>
            <person name="Dewhirst F.E."/>
            <person name="Izard J."/>
            <person name="Young S.K."/>
            <person name="Zeng Q."/>
            <person name="Gargeya S."/>
            <person name="Fitzgerald M."/>
            <person name="Haas B."/>
            <person name="Abouelleil A."/>
            <person name="Alvarado L."/>
            <person name="Arachchi H.M."/>
            <person name="Berlin A."/>
            <person name="Chapman S.B."/>
            <person name="Gearin G."/>
            <person name="Goldberg J."/>
            <person name="Griggs A."/>
            <person name="Gujja S."/>
            <person name="Hansen M."/>
            <person name="Heiman D."/>
            <person name="Howarth C."/>
            <person name="Larimer J."/>
            <person name="Lui A."/>
            <person name="MacDonald P.J.P."/>
            <person name="McCowen C."/>
            <person name="Montmayeur A."/>
            <person name="Murphy C."/>
            <person name="Neiman D."/>
            <person name="Pearson M."/>
            <person name="Priest M."/>
            <person name="Roberts A."/>
            <person name="Saif S."/>
            <person name="Shea T."/>
            <person name="Sisk P."/>
            <person name="Stolte C."/>
            <person name="Sykes S."/>
            <person name="Wortman J."/>
            <person name="Nusbaum C."/>
            <person name="Birren B."/>
        </authorList>
    </citation>
    <scope>NUCLEOTIDE SEQUENCE [LARGE SCALE GENOMIC DNA]</scope>
    <source>
        <strain evidence="13">H-22</strain>
    </source>
</reference>
<protein>
    <recommendedName>
        <fullName evidence="9">Arginine--tRNA ligase</fullName>
        <ecNumber evidence="9">6.1.1.19</ecNumber>
    </recommendedName>
    <alternativeName>
        <fullName evidence="9">Arginyl-tRNA synthetase</fullName>
        <shortName evidence="9">ArgRS</shortName>
    </alternativeName>
</protein>
<dbReference type="InterPro" id="IPR008909">
    <property type="entry name" value="DALR_anticod-bd"/>
</dbReference>
<keyword evidence="5 9" id="KW-0067">ATP-binding</keyword>
<dbReference type="AlphaFoldDB" id="A0A0E2EEL2"/>
<keyword evidence="3 9" id="KW-0436">Ligase</keyword>
<keyword evidence="7 9" id="KW-0030">Aminoacyl-tRNA synthetase</keyword>
<dbReference type="InterPro" id="IPR005148">
    <property type="entry name" value="Arg-tRNA-synth_N"/>
</dbReference>
<dbReference type="InterPro" id="IPR014729">
    <property type="entry name" value="Rossmann-like_a/b/a_fold"/>
</dbReference>
<dbReference type="Proteomes" id="UP000011705">
    <property type="component" value="Chromosome"/>
</dbReference>
<sequence>MEDIKTTWQKIIADTLNGIAPETCDKILPEQINIETPPNPEMGDVAFPLFTFAKSFKSSPAKIASDVCARLLENEDIKKYGMPKAIGPYLNVFLAKGDLASNVLDKVLKEKENYGKTSSLSGKRIMIEFSSPNTNKPLHLGHLRNDALGESISRILKFCGADVFKVNIINDRGVHICKSMIAYQKFGEGKTPESENIKSDRFVGDMYVAFHKYSQENPEKAEAEAKQMLLDWEAGENKDLIGLWKKMNGWAIEGIKETYKRTGISFDKLYFESETYLKGKDQILKGLEAGVFYKEEDGSVWVDLAPIKLDKKVLLRSDGTSLYMTQDIGTAISRHKDWPFNQMIYVVGNEQEYHFKVLFYVLKQLGFEWADDLYHLSYGMVNLPEGKMKSREGTVVDADDLINSLQDEALKKIEENGREKEVGDAAVAAENIAVGALHYFLLQVSPKKDMLFNPKESLSFTGNTGPYLQYMGARISSILRKAETAEGKEKLKNGKLNASLLTNESEWELLKTLEDFPEQVERSALRKDPSALTAYLYELSKAFSRFYRDCPILSGENADLSYTRMELARATKIVLQNAMNLVLIPFMEIM</sequence>
<evidence type="ECO:0000256" key="5">
    <source>
        <dbReference type="ARBA" id="ARBA00022840"/>
    </source>
</evidence>
<evidence type="ECO:0000256" key="8">
    <source>
        <dbReference type="ARBA" id="ARBA00049339"/>
    </source>
</evidence>
<comment type="similarity">
    <text evidence="1 9 10">Belongs to the class-I aminoacyl-tRNA synthetase family.</text>
</comment>
<comment type="subcellular location">
    <subcellularLocation>
        <location evidence="9">Cytoplasm</location>
    </subcellularLocation>
</comment>
<dbReference type="HOGENOM" id="CLU_006406_6_1_12"/>
<dbReference type="EC" id="6.1.1.19" evidence="9"/>
<dbReference type="Pfam" id="PF03485">
    <property type="entry name" value="Arg_tRNA_synt_N"/>
    <property type="match status" value="1"/>
</dbReference>
<feature type="domain" description="Arginyl tRNA synthetase N-terminal" evidence="12">
    <location>
        <begin position="6"/>
        <end position="94"/>
    </location>
</feature>
<evidence type="ECO:0000256" key="7">
    <source>
        <dbReference type="ARBA" id="ARBA00023146"/>
    </source>
</evidence>
<dbReference type="EMBL" id="AGDV01000021">
    <property type="protein sequence ID" value="EMB30662.1"/>
    <property type="molecule type" value="Genomic_DNA"/>
</dbReference>
<dbReference type="InterPro" id="IPR009080">
    <property type="entry name" value="tRNAsynth_Ia_anticodon-bd"/>
</dbReference>
<dbReference type="PANTHER" id="PTHR11956:SF5">
    <property type="entry name" value="ARGININE--TRNA LIGASE, CYTOPLASMIC"/>
    <property type="match status" value="1"/>
</dbReference>
<accession>A0A0E2EEL2</accession>
<evidence type="ECO:0000256" key="4">
    <source>
        <dbReference type="ARBA" id="ARBA00022741"/>
    </source>
</evidence>
<organism evidence="13">
    <name type="scientific">Treponema denticola H-22</name>
    <dbReference type="NCBI Taxonomy" id="999432"/>
    <lineage>
        <taxon>Bacteria</taxon>
        <taxon>Pseudomonadati</taxon>
        <taxon>Spirochaetota</taxon>
        <taxon>Spirochaetia</taxon>
        <taxon>Spirochaetales</taxon>
        <taxon>Treponemataceae</taxon>
        <taxon>Treponema</taxon>
    </lineage>
</organism>
<evidence type="ECO:0000256" key="2">
    <source>
        <dbReference type="ARBA" id="ARBA00022490"/>
    </source>
</evidence>
<gene>
    <name evidence="9" type="primary">argS</name>
    <name evidence="13" type="ORF">HMPREF9726_02347</name>
</gene>
<dbReference type="InterPro" id="IPR001412">
    <property type="entry name" value="aa-tRNA-synth_I_CS"/>
</dbReference>
<name>A0A0E2EEL2_TREDN</name>
<keyword evidence="2 9" id="KW-0963">Cytoplasm</keyword>
<dbReference type="Gene3D" id="3.30.1360.70">
    <property type="entry name" value="Arginyl tRNA synthetase N-terminal domain"/>
    <property type="match status" value="1"/>
</dbReference>
<dbReference type="CDD" id="cd00671">
    <property type="entry name" value="ArgRS_core"/>
    <property type="match status" value="1"/>
</dbReference>
<keyword evidence="4 9" id="KW-0547">Nucleotide-binding</keyword>
<evidence type="ECO:0000313" key="13">
    <source>
        <dbReference type="EMBL" id="EMB30662.1"/>
    </source>
</evidence>
<evidence type="ECO:0000256" key="10">
    <source>
        <dbReference type="RuleBase" id="RU363038"/>
    </source>
</evidence>
<dbReference type="SMART" id="SM00836">
    <property type="entry name" value="DALR_1"/>
    <property type="match status" value="1"/>
</dbReference>
<evidence type="ECO:0000259" key="11">
    <source>
        <dbReference type="SMART" id="SM00836"/>
    </source>
</evidence>
<dbReference type="PRINTS" id="PR01038">
    <property type="entry name" value="TRNASYNTHARG"/>
</dbReference>
<dbReference type="Pfam" id="PF05746">
    <property type="entry name" value="DALR_1"/>
    <property type="match status" value="1"/>
</dbReference>
<dbReference type="GO" id="GO:0005524">
    <property type="term" value="F:ATP binding"/>
    <property type="evidence" value="ECO:0007669"/>
    <property type="project" value="UniProtKB-UniRule"/>
</dbReference>
<proteinExistence type="inferred from homology"/>
<dbReference type="Gene3D" id="1.10.730.10">
    <property type="entry name" value="Isoleucyl-tRNA Synthetase, Domain 1"/>
    <property type="match status" value="1"/>
</dbReference>
<keyword evidence="6 9" id="KW-0648">Protein biosynthesis</keyword>
<evidence type="ECO:0000256" key="6">
    <source>
        <dbReference type="ARBA" id="ARBA00022917"/>
    </source>
</evidence>
<dbReference type="PROSITE" id="PS00178">
    <property type="entry name" value="AA_TRNA_LIGASE_I"/>
    <property type="match status" value="1"/>
</dbReference>
<dbReference type="Pfam" id="PF00750">
    <property type="entry name" value="tRNA-synt_1d"/>
    <property type="match status" value="1"/>
</dbReference>
<evidence type="ECO:0000256" key="1">
    <source>
        <dbReference type="ARBA" id="ARBA00005594"/>
    </source>
</evidence>
<comment type="subunit">
    <text evidence="9">Monomer.</text>
</comment>
<dbReference type="GO" id="GO:0004814">
    <property type="term" value="F:arginine-tRNA ligase activity"/>
    <property type="evidence" value="ECO:0007669"/>
    <property type="project" value="UniProtKB-UniRule"/>
</dbReference>
<dbReference type="SUPFAM" id="SSF52374">
    <property type="entry name" value="Nucleotidylyl transferase"/>
    <property type="match status" value="1"/>
</dbReference>
<dbReference type="NCBIfam" id="TIGR00456">
    <property type="entry name" value="argS"/>
    <property type="match status" value="1"/>
</dbReference>
<dbReference type="SMART" id="SM01016">
    <property type="entry name" value="Arg_tRNA_synt_N"/>
    <property type="match status" value="1"/>
</dbReference>
<feature type="domain" description="DALR anticodon binding" evidence="11">
    <location>
        <begin position="468"/>
        <end position="590"/>
    </location>
</feature>
<feature type="short sequence motif" description="'HIGH' region" evidence="9">
    <location>
        <begin position="132"/>
        <end position="142"/>
    </location>
</feature>
<comment type="caution">
    <text evidence="13">The sequence shown here is derived from an EMBL/GenBank/DDBJ whole genome shotgun (WGS) entry which is preliminary data.</text>
</comment>
<dbReference type="HAMAP" id="MF_00123">
    <property type="entry name" value="Arg_tRNA_synth"/>
    <property type="match status" value="1"/>
</dbReference>
<evidence type="ECO:0000256" key="9">
    <source>
        <dbReference type="HAMAP-Rule" id="MF_00123"/>
    </source>
</evidence>
<evidence type="ECO:0000259" key="12">
    <source>
        <dbReference type="SMART" id="SM01016"/>
    </source>
</evidence>
<dbReference type="Gene3D" id="3.40.50.620">
    <property type="entry name" value="HUPs"/>
    <property type="match status" value="1"/>
</dbReference>
<dbReference type="InterPro" id="IPR036695">
    <property type="entry name" value="Arg-tRNA-synth_N_sf"/>
</dbReference>
<dbReference type="SUPFAM" id="SSF55190">
    <property type="entry name" value="Arginyl-tRNA synthetase (ArgRS), N-terminal 'additional' domain"/>
    <property type="match status" value="1"/>
</dbReference>
<dbReference type="FunFam" id="1.10.730.10:FF:000006">
    <property type="entry name" value="Arginyl-tRNA synthetase 2, mitochondrial"/>
    <property type="match status" value="1"/>
</dbReference>
<dbReference type="InterPro" id="IPR001278">
    <property type="entry name" value="Arg-tRNA-ligase"/>
</dbReference>
<dbReference type="GO" id="GO:0005737">
    <property type="term" value="C:cytoplasm"/>
    <property type="evidence" value="ECO:0007669"/>
    <property type="project" value="UniProtKB-SubCell"/>
</dbReference>
<dbReference type="SUPFAM" id="SSF47323">
    <property type="entry name" value="Anticodon-binding domain of a subclass of class I aminoacyl-tRNA synthetases"/>
    <property type="match status" value="1"/>
</dbReference>
<dbReference type="GO" id="GO:0006420">
    <property type="term" value="P:arginyl-tRNA aminoacylation"/>
    <property type="evidence" value="ECO:0007669"/>
    <property type="project" value="UniProtKB-UniRule"/>
</dbReference>
<dbReference type="PANTHER" id="PTHR11956">
    <property type="entry name" value="ARGINYL-TRNA SYNTHETASE"/>
    <property type="match status" value="1"/>
</dbReference>
<dbReference type="InterPro" id="IPR035684">
    <property type="entry name" value="ArgRS_core"/>
</dbReference>
<dbReference type="PATRIC" id="fig|999432.5.peg.2439"/>
<evidence type="ECO:0000256" key="3">
    <source>
        <dbReference type="ARBA" id="ARBA00022598"/>
    </source>
</evidence>